<dbReference type="GO" id="GO:0022857">
    <property type="term" value="F:transmembrane transporter activity"/>
    <property type="evidence" value="ECO:0007669"/>
    <property type="project" value="InterPro"/>
</dbReference>
<comment type="caution">
    <text evidence="6">Lacks conserved residue(s) required for the propagation of feature annotation.</text>
</comment>
<reference evidence="8 9" key="1">
    <citation type="journal article" date="2023" name="Hortic Res">
        <title>Pangenome of water caltrop reveals structural variations and asymmetric subgenome divergence after allopolyploidization.</title>
        <authorList>
            <person name="Zhang X."/>
            <person name="Chen Y."/>
            <person name="Wang L."/>
            <person name="Yuan Y."/>
            <person name="Fang M."/>
            <person name="Shi L."/>
            <person name="Lu R."/>
            <person name="Comes H.P."/>
            <person name="Ma Y."/>
            <person name="Chen Y."/>
            <person name="Huang G."/>
            <person name="Zhou Y."/>
            <person name="Zheng Z."/>
            <person name="Qiu Y."/>
        </authorList>
    </citation>
    <scope>NUCLEOTIDE SEQUENCE [LARGE SCALE GENOMIC DNA]</scope>
    <source>
        <strain evidence="8">F231</strain>
    </source>
</reference>
<dbReference type="InterPro" id="IPR000620">
    <property type="entry name" value="EamA_dom"/>
</dbReference>
<feature type="transmembrane region" description="Helical" evidence="6">
    <location>
        <begin position="60"/>
        <end position="79"/>
    </location>
</feature>
<keyword evidence="3 6" id="KW-0812">Transmembrane</keyword>
<evidence type="ECO:0000313" key="8">
    <source>
        <dbReference type="EMBL" id="KAK4796864.1"/>
    </source>
</evidence>
<dbReference type="PANTHER" id="PTHR31218">
    <property type="entry name" value="WAT1-RELATED PROTEIN"/>
    <property type="match status" value="1"/>
</dbReference>
<protein>
    <recommendedName>
        <fullName evidence="6">WAT1-related protein</fullName>
    </recommendedName>
</protein>
<dbReference type="Pfam" id="PF00892">
    <property type="entry name" value="EamA"/>
    <property type="match status" value="1"/>
</dbReference>
<comment type="subcellular location">
    <subcellularLocation>
        <location evidence="1 6">Membrane</location>
        <topology evidence="1 6">Multi-pass membrane protein</topology>
    </subcellularLocation>
</comment>
<dbReference type="InterPro" id="IPR030184">
    <property type="entry name" value="WAT1-related"/>
</dbReference>
<keyword evidence="5 6" id="KW-0472">Membrane</keyword>
<evidence type="ECO:0000256" key="4">
    <source>
        <dbReference type="ARBA" id="ARBA00022989"/>
    </source>
</evidence>
<proteinExistence type="inferred from homology"/>
<dbReference type="InterPro" id="IPR037185">
    <property type="entry name" value="EmrE-like"/>
</dbReference>
<evidence type="ECO:0000256" key="2">
    <source>
        <dbReference type="ARBA" id="ARBA00007635"/>
    </source>
</evidence>
<evidence type="ECO:0000256" key="3">
    <source>
        <dbReference type="ARBA" id="ARBA00022692"/>
    </source>
</evidence>
<dbReference type="SUPFAM" id="SSF103481">
    <property type="entry name" value="Multidrug resistance efflux transporter EmrE"/>
    <property type="match status" value="1"/>
</dbReference>
<sequence length="183" mass="20313">MSVLYGDDGGLMMMMGVRKEVRKLVGEEVVIVGGLMATQMGYAGYSVMMSYVLALGVDPLYLVIFSSFSSFFFTAPLALRFERSLWPRKLSLKLIIQFVLISFGGITLFQCLFLKGIKLTSPVVATAMPNLTPGLICIIAWTFGLERVNMGLLYSKVKIMGTVFVRCRGHHNERNAQCFWGGT</sequence>
<name>A0AAN7R9C4_TRANT</name>
<dbReference type="AlphaFoldDB" id="A0AAN7R9C4"/>
<accession>A0AAN7R9C4</accession>
<gene>
    <name evidence="8" type="ORF">SAY86_029190</name>
</gene>
<evidence type="ECO:0000256" key="6">
    <source>
        <dbReference type="RuleBase" id="RU363077"/>
    </source>
</evidence>
<dbReference type="Proteomes" id="UP001346149">
    <property type="component" value="Unassembled WGS sequence"/>
</dbReference>
<evidence type="ECO:0000313" key="9">
    <source>
        <dbReference type="Proteomes" id="UP001346149"/>
    </source>
</evidence>
<dbReference type="GO" id="GO:0016020">
    <property type="term" value="C:membrane"/>
    <property type="evidence" value="ECO:0007669"/>
    <property type="project" value="UniProtKB-SubCell"/>
</dbReference>
<feature type="transmembrane region" description="Helical" evidence="6">
    <location>
        <begin position="123"/>
        <end position="145"/>
    </location>
</feature>
<comment type="caution">
    <text evidence="8">The sequence shown here is derived from an EMBL/GenBank/DDBJ whole genome shotgun (WGS) entry which is preliminary data.</text>
</comment>
<dbReference type="EMBL" id="JAXQNO010000006">
    <property type="protein sequence ID" value="KAK4796864.1"/>
    <property type="molecule type" value="Genomic_DNA"/>
</dbReference>
<feature type="domain" description="EamA" evidence="7">
    <location>
        <begin position="37"/>
        <end position="151"/>
    </location>
</feature>
<feature type="transmembrane region" description="Helical" evidence="6">
    <location>
        <begin position="91"/>
        <end position="117"/>
    </location>
</feature>
<keyword evidence="4 6" id="KW-1133">Transmembrane helix</keyword>
<evidence type="ECO:0000259" key="7">
    <source>
        <dbReference type="Pfam" id="PF00892"/>
    </source>
</evidence>
<evidence type="ECO:0000256" key="5">
    <source>
        <dbReference type="ARBA" id="ARBA00023136"/>
    </source>
</evidence>
<feature type="transmembrane region" description="Helical" evidence="6">
    <location>
        <begin position="29"/>
        <end position="54"/>
    </location>
</feature>
<evidence type="ECO:0000256" key="1">
    <source>
        <dbReference type="ARBA" id="ARBA00004141"/>
    </source>
</evidence>
<comment type="similarity">
    <text evidence="2 6">Belongs to the drug/metabolite transporter (DMT) superfamily. Plant drug/metabolite exporter (P-DME) (TC 2.A.7.4) family.</text>
</comment>
<keyword evidence="9" id="KW-1185">Reference proteome</keyword>
<organism evidence="8 9">
    <name type="scientific">Trapa natans</name>
    <name type="common">Water chestnut</name>
    <dbReference type="NCBI Taxonomy" id="22666"/>
    <lineage>
        <taxon>Eukaryota</taxon>
        <taxon>Viridiplantae</taxon>
        <taxon>Streptophyta</taxon>
        <taxon>Embryophyta</taxon>
        <taxon>Tracheophyta</taxon>
        <taxon>Spermatophyta</taxon>
        <taxon>Magnoliopsida</taxon>
        <taxon>eudicotyledons</taxon>
        <taxon>Gunneridae</taxon>
        <taxon>Pentapetalae</taxon>
        <taxon>rosids</taxon>
        <taxon>malvids</taxon>
        <taxon>Myrtales</taxon>
        <taxon>Lythraceae</taxon>
        <taxon>Trapa</taxon>
    </lineage>
</organism>